<dbReference type="EMBL" id="CAOQHR010000003">
    <property type="protein sequence ID" value="CAI6332318.1"/>
    <property type="molecule type" value="Genomic_DNA"/>
</dbReference>
<evidence type="ECO:0000313" key="1">
    <source>
        <dbReference type="EMBL" id="CAI6332318.1"/>
    </source>
</evidence>
<evidence type="ECO:0000313" key="2">
    <source>
        <dbReference type="Proteomes" id="UP001152607"/>
    </source>
</evidence>
<protein>
    <submittedName>
        <fullName evidence="1">Uncharacterized protein</fullName>
    </submittedName>
</protein>
<sequence>MRQSHCDKIYARHHSFPERDYLNGSHILLPPFPRYWSPGLPAWHRAKRKVPDQMSQVFLQNDKQVLGLEMSIPLEPLPLTLVMCSCVYPAFCLITTKS</sequence>
<keyword evidence="2" id="KW-1185">Reference proteome</keyword>
<reference evidence="1" key="1">
    <citation type="submission" date="2023-01" db="EMBL/GenBank/DDBJ databases">
        <authorList>
            <person name="Van Ghelder C."/>
            <person name="Rancurel C."/>
        </authorList>
    </citation>
    <scope>NUCLEOTIDE SEQUENCE</scope>
    <source>
        <strain evidence="1">CNCM I-4278</strain>
    </source>
</reference>
<dbReference type="Proteomes" id="UP001152607">
    <property type="component" value="Unassembled WGS sequence"/>
</dbReference>
<comment type="caution">
    <text evidence="1">The sequence shown here is derived from an EMBL/GenBank/DDBJ whole genome shotgun (WGS) entry which is preliminary data.</text>
</comment>
<accession>A0A9W4XHP0</accession>
<organism evidence="1 2">
    <name type="scientific">Periconia digitata</name>
    <dbReference type="NCBI Taxonomy" id="1303443"/>
    <lineage>
        <taxon>Eukaryota</taxon>
        <taxon>Fungi</taxon>
        <taxon>Dikarya</taxon>
        <taxon>Ascomycota</taxon>
        <taxon>Pezizomycotina</taxon>
        <taxon>Dothideomycetes</taxon>
        <taxon>Pleosporomycetidae</taxon>
        <taxon>Pleosporales</taxon>
        <taxon>Massarineae</taxon>
        <taxon>Periconiaceae</taxon>
        <taxon>Periconia</taxon>
    </lineage>
</organism>
<name>A0A9W4XHP0_9PLEO</name>
<gene>
    <name evidence="1" type="ORF">PDIGIT_LOCUS5351</name>
</gene>
<dbReference type="AlphaFoldDB" id="A0A9W4XHP0"/>
<proteinExistence type="predicted"/>